<dbReference type="GO" id="GO:0009653">
    <property type="term" value="P:anatomical structure morphogenesis"/>
    <property type="evidence" value="ECO:0007669"/>
    <property type="project" value="UniProtKB-ARBA"/>
</dbReference>
<proteinExistence type="predicted"/>
<dbReference type="EMBL" id="GGFJ01010163">
    <property type="protein sequence ID" value="MBW59304.1"/>
    <property type="molecule type" value="Transcribed_RNA"/>
</dbReference>
<dbReference type="InterPro" id="IPR029021">
    <property type="entry name" value="Prot-tyrosine_phosphatase-like"/>
</dbReference>
<name>A0A2M4C210_9DIPT</name>
<dbReference type="EC" id="3.1.3.48" evidence="1"/>
<sequence>MSHRKRQLRSDVHADASSLLAVAAAPSVSAEQPKDAMEEPGGGDETSVFTLDDDGSLEPSIPLPPVPSGRGNGSKAAVCNSANNGRSGGGSGASSLSREIGQVDILGIVCNLRLQRGGMVQNSEQYELIHRALCLYLEKLTQERRSAHADSVGLGGRSST</sequence>
<reference evidence="7" key="1">
    <citation type="submission" date="2018-01" db="EMBL/GenBank/DDBJ databases">
        <title>An insight into the sialome of Amazonian anophelines.</title>
        <authorList>
            <person name="Ribeiro J.M."/>
            <person name="Scarpassa V."/>
            <person name="Calvo E."/>
        </authorList>
    </citation>
    <scope>NUCLEOTIDE SEQUENCE</scope>
    <source>
        <tissue evidence="7">Salivary glands</tissue>
    </source>
</reference>
<evidence type="ECO:0000313" key="7">
    <source>
        <dbReference type="EMBL" id="MBW59304.1"/>
    </source>
</evidence>
<accession>A0A2M4C210</accession>
<feature type="domain" description="Tyrosine specific protein phosphatases" evidence="6">
    <location>
        <begin position="72"/>
        <end position="127"/>
    </location>
</feature>
<feature type="region of interest" description="Disordered" evidence="5">
    <location>
        <begin position="23"/>
        <end position="96"/>
    </location>
</feature>
<dbReference type="GO" id="GO:0048666">
    <property type="term" value="P:neuron development"/>
    <property type="evidence" value="ECO:0007669"/>
    <property type="project" value="UniProtKB-ARBA"/>
</dbReference>
<keyword evidence="3" id="KW-0378">Hydrolase</keyword>
<dbReference type="InterPro" id="IPR000242">
    <property type="entry name" value="PTP_cat"/>
</dbReference>
<dbReference type="PANTHER" id="PTHR46198">
    <property type="entry name" value="PROTEIN-TYROSINE-PHOSPHATASE"/>
    <property type="match status" value="1"/>
</dbReference>
<dbReference type="GO" id="GO:0004725">
    <property type="term" value="F:protein tyrosine phosphatase activity"/>
    <property type="evidence" value="ECO:0007669"/>
    <property type="project" value="UniProtKB-EC"/>
</dbReference>
<dbReference type="Pfam" id="PF00102">
    <property type="entry name" value="Y_phosphatase"/>
    <property type="match status" value="1"/>
</dbReference>
<dbReference type="InterPro" id="IPR000387">
    <property type="entry name" value="Tyr_Pase_dom"/>
</dbReference>
<dbReference type="GO" id="GO:0019901">
    <property type="term" value="F:protein kinase binding"/>
    <property type="evidence" value="ECO:0007669"/>
    <property type="project" value="TreeGrafter"/>
</dbReference>
<organism evidence="7">
    <name type="scientific">Anopheles marajoara</name>
    <dbReference type="NCBI Taxonomy" id="58244"/>
    <lineage>
        <taxon>Eukaryota</taxon>
        <taxon>Metazoa</taxon>
        <taxon>Ecdysozoa</taxon>
        <taxon>Arthropoda</taxon>
        <taxon>Hexapoda</taxon>
        <taxon>Insecta</taxon>
        <taxon>Pterygota</taxon>
        <taxon>Neoptera</taxon>
        <taxon>Endopterygota</taxon>
        <taxon>Diptera</taxon>
        <taxon>Nematocera</taxon>
        <taxon>Culicoidea</taxon>
        <taxon>Culicidae</taxon>
        <taxon>Anophelinae</taxon>
        <taxon>Anopheles</taxon>
    </lineage>
</organism>
<dbReference type="PROSITE" id="PS50056">
    <property type="entry name" value="TYR_PHOSPHATASE_2"/>
    <property type="match status" value="1"/>
</dbReference>
<keyword evidence="2" id="KW-0597">Phosphoprotein</keyword>
<evidence type="ECO:0000256" key="5">
    <source>
        <dbReference type="SAM" id="MobiDB-lite"/>
    </source>
</evidence>
<dbReference type="GO" id="GO:0007165">
    <property type="term" value="P:signal transduction"/>
    <property type="evidence" value="ECO:0007669"/>
    <property type="project" value="TreeGrafter"/>
</dbReference>
<evidence type="ECO:0000256" key="3">
    <source>
        <dbReference type="ARBA" id="ARBA00022801"/>
    </source>
</evidence>
<dbReference type="SUPFAM" id="SSF52799">
    <property type="entry name" value="(Phosphotyrosine protein) phosphatases II"/>
    <property type="match status" value="1"/>
</dbReference>
<evidence type="ECO:0000256" key="4">
    <source>
        <dbReference type="ARBA" id="ARBA00022912"/>
    </source>
</evidence>
<dbReference type="GO" id="GO:0005829">
    <property type="term" value="C:cytosol"/>
    <property type="evidence" value="ECO:0007669"/>
    <property type="project" value="TreeGrafter"/>
</dbReference>
<dbReference type="InterPro" id="IPR008356">
    <property type="entry name" value="Tyr_Pase_KIM-con"/>
</dbReference>
<dbReference type="PANTHER" id="PTHR46198:SF4">
    <property type="entry name" value="PROTEIN-TYROSINE-PHOSPHATASE"/>
    <property type="match status" value="1"/>
</dbReference>
<dbReference type="Gene3D" id="3.90.190.10">
    <property type="entry name" value="Protein tyrosine phosphatase superfamily"/>
    <property type="match status" value="1"/>
</dbReference>
<dbReference type="GO" id="GO:0030054">
    <property type="term" value="C:cell junction"/>
    <property type="evidence" value="ECO:0007669"/>
    <property type="project" value="TreeGrafter"/>
</dbReference>
<evidence type="ECO:0000256" key="1">
    <source>
        <dbReference type="ARBA" id="ARBA00013064"/>
    </source>
</evidence>
<dbReference type="GO" id="GO:0005886">
    <property type="term" value="C:plasma membrane"/>
    <property type="evidence" value="ECO:0007669"/>
    <property type="project" value="TreeGrafter"/>
</dbReference>
<keyword evidence="4" id="KW-0904">Protein phosphatase</keyword>
<evidence type="ECO:0000256" key="2">
    <source>
        <dbReference type="ARBA" id="ARBA00022553"/>
    </source>
</evidence>
<dbReference type="AlphaFoldDB" id="A0A2M4C210"/>
<keyword evidence="7" id="KW-0675">Receptor</keyword>
<evidence type="ECO:0000259" key="6">
    <source>
        <dbReference type="PROSITE" id="PS50056"/>
    </source>
</evidence>
<protein>
    <recommendedName>
        <fullName evidence="1">protein-tyrosine-phosphatase</fullName>
        <ecNumber evidence="1">3.1.3.48</ecNumber>
    </recommendedName>
</protein>